<evidence type="ECO:0000313" key="2">
    <source>
        <dbReference type="EMBL" id="AWB67356.1"/>
    </source>
</evidence>
<feature type="signal peptide" evidence="1">
    <location>
        <begin position="1"/>
        <end position="26"/>
    </location>
</feature>
<dbReference type="NCBIfam" id="TIGR04565">
    <property type="entry name" value="OMP_myx_plus"/>
    <property type="match status" value="1"/>
</dbReference>
<dbReference type="InterPro" id="IPR030820">
    <property type="entry name" value="OMP_myx_plus_Proteobacteria"/>
</dbReference>
<dbReference type="OrthoDB" id="9150045at2"/>
<sequence>MENRLQRILLTAICSVLPLFSLATQANERAGLDDDVPVKPNVERRQILEDKLDNENFEFGLQAGALSIEDFGTSGMLGAHFSYHMTEFFYLKAKALSASAGKTSFERLVPSSPLLTDSQRELTHIGLNVGYNLMPGETFIGKNLAFNNVFSIELGAGTTEFAGDDKFTMNFAANYRVFFTDWITWDLTMADMIFDTQVTGESKTTHNLSFATGVAFYF</sequence>
<proteinExistence type="predicted"/>
<name>A0A2S0VT13_9ALTE</name>
<feature type="chain" id="PRO_5015701777" evidence="1">
    <location>
        <begin position="27"/>
        <end position="218"/>
    </location>
</feature>
<dbReference type="AlphaFoldDB" id="A0A2S0VT13"/>
<gene>
    <name evidence="2" type="ORF">C2869_13305</name>
</gene>
<keyword evidence="3" id="KW-1185">Reference proteome</keyword>
<keyword evidence="1" id="KW-0732">Signal</keyword>
<dbReference type="EMBL" id="CP026604">
    <property type="protein sequence ID" value="AWB67356.1"/>
    <property type="molecule type" value="Genomic_DNA"/>
</dbReference>
<dbReference type="KEGG" id="cate:C2869_13305"/>
<accession>A0A2S0VT13</accession>
<dbReference type="Proteomes" id="UP000244441">
    <property type="component" value="Chromosome"/>
</dbReference>
<evidence type="ECO:0000313" key="3">
    <source>
        <dbReference type="Proteomes" id="UP000244441"/>
    </source>
</evidence>
<dbReference type="RefSeq" id="WP_108603403.1">
    <property type="nucleotide sequence ID" value="NZ_CP026604.1"/>
</dbReference>
<reference evidence="2 3" key="1">
    <citation type="submission" date="2018-01" db="EMBL/GenBank/DDBJ databases">
        <title>Genome sequence of a Cantenovulum-like bacteria.</title>
        <authorList>
            <person name="Tan W.R."/>
            <person name="Lau N.-S."/>
            <person name="Go F."/>
            <person name="Amirul A.-A.A."/>
        </authorList>
    </citation>
    <scope>NUCLEOTIDE SEQUENCE [LARGE SCALE GENOMIC DNA]</scope>
    <source>
        <strain evidence="2 3">CCB-QB4</strain>
    </source>
</reference>
<evidence type="ECO:0000256" key="1">
    <source>
        <dbReference type="SAM" id="SignalP"/>
    </source>
</evidence>
<protein>
    <submittedName>
        <fullName evidence="2">Outer membrane beta-barrel domain-containing protein</fullName>
    </submittedName>
</protein>
<organism evidence="2 3">
    <name type="scientific">Saccharobesus litoralis</name>
    <dbReference type="NCBI Taxonomy" id="2172099"/>
    <lineage>
        <taxon>Bacteria</taxon>
        <taxon>Pseudomonadati</taxon>
        <taxon>Pseudomonadota</taxon>
        <taxon>Gammaproteobacteria</taxon>
        <taxon>Alteromonadales</taxon>
        <taxon>Alteromonadaceae</taxon>
        <taxon>Saccharobesus</taxon>
    </lineage>
</organism>